<evidence type="ECO:0000256" key="7">
    <source>
        <dbReference type="PIRSR" id="PIRSR602137-50"/>
    </source>
</evidence>
<protein>
    <recommendedName>
        <fullName evidence="3 8">Beta-lactamase</fullName>
        <ecNumber evidence="3 8">3.5.2.6</ecNumber>
    </recommendedName>
</protein>
<feature type="domain" description="Penicillin-binding protein transpeptidase" evidence="10">
    <location>
        <begin position="35"/>
        <end position="265"/>
    </location>
</feature>
<evidence type="ECO:0000256" key="6">
    <source>
        <dbReference type="ARBA" id="ARBA00023251"/>
    </source>
</evidence>
<evidence type="ECO:0000256" key="3">
    <source>
        <dbReference type="ARBA" id="ARBA00012865"/>
    </source>
</evidence>
<evidence type="ECO:0000256" key="8">
    <source>
        <dbReference type="RuleBase" id="RU361140"/>
    </source>
</evidence>
<dbReference type="GO" id="GO:0017001">
    <property type="term" value="P:antibiotic catabolic process"/>
    <property type="evidence" value="ECO:0007669"/>
    <property type="project" value="InterPro"/>
</dbReference>
<feature type="active site" description="Acyl-ester intermediate" evidence="7">
    <location>
        <position position="56"/>
    </location>
</feature>
<proteinExistence type="inferred from homology"/>
<dbReference type="GO" id="GO:0046677">
    <property type="term" value="P:response to antibiotic"/>
    <property type="evidence" value="ECO:0007669"/>
    <property type="project" value="UniProtKB-UniRule"/>
</dbReference>
<feature type="chain" id="PRO_5008685981" description="Beta-lactamase" evidence="9">
    <location>
        <begin position="27"/>
        <end position="271"/>
    </location>
</feature>
<organism evidence="11 12">
    <name type="scientific">Rhizobium miluonense</name>
    <dbReference type="NCBI Taxonomy" id="411945"/>
    <lineage>
        <taxon>Bacteria</taxon>
        <taxon>Pseudomonadati</taxon>
        <taxon>Pseudomonadota</taxon>
        <taxon>Alphaproteobacteria</taxon>
        <taxon>Hyphomicrobiales</taxon>
        <taxon>Rhizobiaceae</taxon>
        <taxon>Rhizobium/Agrobacterium group</taxon>
        <taxon>Rhizobium</taxon>
    </lineage>
</organism>
<dbReference type="GO" id="GO:0008800">
    <property type="term" value="F:beta-lactamase activity"/>
    <property type="evidence" value="ECO:0007669"/>
    <property type="project" value="UniProtKB-UniRule"/>
</dbReference>
<dbReference type="PROSITE" id="PS00337">
    <property type="entry name" value="BETA_LACTAMASE_D"/>
    <property type="match status" value="1"/>
</dbReference>
<dbReference type="AlphaFoldDB" id="A0A1C3WTK1"/>
<reference evidence="12" key="1">
    <citation type="submission" date="2016-08" db="EMBL/GenBank/DDBJ databases">
        <authorList>
            <person name="Varghese N."/>
            <person name="Submissions Spin"/>
        </authorList>
    </citation>
    <scope>NUCLEOTIDE SEQUENCE [LARGE SCALE GENOMIC DNA]</scope>
    <source>
        <strain evidence="12">HAMBI 2971</strain>
    </source>
</reference>
<dbReference type="InterPro" id="IPR001460">
    <property type="entry name" value="PCN-bd_Tpept"/>
</dbReference>
<comment type="similarity">
    <text evidence="2 8">Belongs to the class-D beta-lactamase family.</text>
</comment>
<dbReference type="InterPro" id="IPR050515">
    <property type="entry name" value="Beta-lactam/transpept"/>
</dbReference>
<dbReference type="STRING" id="411945.GA0061102_103951"/>
<evidence type="ECO:0000259" key="10">
    <source>
        <dbReference type="Pfam" id="PF00905"/>
    </source>
</evidence>
<keyword evidence="12" id="KW-1185">Reference proteome</keyword>
<evidence type="ECO:0000256" key="2">
    <source>
        <dbReference type="ARBA" id="ARBA00007898"/>
    </source>
</evidence>
<dbReference type="Gene3D" id="3.40.710.10">
    <property type="entry name" value="DD-peptidase/beta-lactamase superfamily"/>
    <property type="match status" value="1"/>
</dbReference>
<feature type="modified residue" description="N6-carboxylysine" evidence="7">
    <location>
        <position position="59"/>
    </location>
</feature>
<keyword evidence="4 9" id="KW-0732">Signal</keyword>
<keyword evidence="5 8" id="KW-0378">Hydrolase</keyword>
<gene>
    <name evidence="11" type="ORF">GA0061102_103951</name>
</gene>
<dbReference type="PANTHER" id="PTHR30627:SF6">
    <property type="entry name" value="BETA-LACTAMASE YBXI-RELATED"/>
    <property type="match status" value="1"/>
</dbReference>
<sequence length="271" mass="29991">MSGSVVRKIGLLAAAVFVAVPAVSSAETICTIAEDVESGKTLVTQGDCDRTLSPASTFKLALSLMGYDAHILTDESTPVWPYVKGYSDWSATWEDKATPRLWMEKSIVWYSQRLTEALGAAKFQAYVRQFNYGNRDVSGNPGKHDGLTHAWLGSSLKISPVEQLVFLRKLVRQELDVSEQAYDMTAKIADYGVQQSGWHIFGKTSAMPASKAGARRDRNKMYGWFVGWAVKGDRRIVFARLTGEEQNIPGSAGRRTRDALFKDLLSKLDTL</sequence>
<dbReference type="SUPFAM" id="SSF56601">
    <property type="entry name" value="beta-lactamase/transpeptidase-like"/>
    <property type="match status" value="1"/>
</dbReference>
<keyword evidence="6 8" id="KW-0046">Antibiotic resistance</keyword>
<dbReference type="OrthoDB" id="9762883at2"/>
<dbReference type="GO" id="GO:0005886">
    <property type="term" value="C:plasma membrane"/>
    <property type="evidence" value="ECO:0007669"/>
    <property type="project" value="TreeGrafter"/>
</dbReference>
<evidence type="ECO:0000313" key="11">
    <source>
        <dbReference type="EMBL" id="SCB43235.1"/>
    </source>
</evidence>
<dbReference type="PANTHER" id="PTHR30627">
    <property type="entry name" value="PEPTIDOGLYCAN D,D-TRANSPEPTIDASE"/>
    <property type="match status" value="1"/>
</dbReference>
<dbReference type="Pfam" id="PF00905">
    <property type="entry name" value="Transpeptidase"/>
    <property type="match status" value="1"/>
</dbReference>
<name>A0A1C3WTK1_9HYPH</name>
<dbReference type="NCBIfam" id="NF000270">
    <property type="entry name" value="bla_class_D_alt"/>
    <property type="match status" value="1"/>
</dbReference>
<evidence type="ECO:0000256" key="9">
    <source>
        <dbReference type="SAM" id="SignalP"/>
    </source>
</evidence>
<dbReference type="InterPro" id="IPR002137">
    <property type="entry name" value="Beta-lactam_class-D_AS"/>
</dbReference>
<dbReference type="Proteomes" id="UP000199435">
    <property type="component" value="Unassembled WGS sequence"/>
</dbReference>
<evidence type="ECO:0000313" key="12">
    <source>
        <dbReference type="Proteomes" id="UP000199435"/>
    </source>
</evidence>
<feature type="signal peptide" evidence="9">
    <location>
        <begin position="1"/>
        <end position="26"/>
    </location>
</feature>
<dbReference type="EMBL" id="FMAH01000039">
    <property type="protein sequence ID" value="SCB43235.1"/>
    <property type="molecule type" value="Genomic_DNA"/>
</dbReference>
<dbReference type="GO" id="GO:0071555">
    <property type="term" value="P:cell wall organization"/>
    <property type="evidence" value="ECO:0007669"/>
    <property type="project" value="TreeGrafter"/>
</dbReference>
<evidence type="ECO:0000256" key="4">
    <source>
        <dbReference type="ARBA" id="ARBA00022729"/>
    </source>
</evidence>
<dbReference type="GO" id="GO:0008658">
    <property type="term" value="F:penicillin binding"/>
    <property type="evidence" value="ECO:0007669"/>
    <property type="project" value="InterPro"/>
</dbReference>
<comment type="catalytic activity">
    <reaction evidence="1 8">
        <text>a beta-lactam + H2O = a substituted beta-amino acid</text>
        <dbReference type="Rhea" id="RHEA:20401"/>
        <dbReference type="ChEBI" id="CHEBI:15377"/>
        <dbReference type="ChEBI" id="CHEBI:35627"/>
        <dbReference type="ChEBI" id="CHEBI:140347"/>
        <dbReference type="EC" id="3.5.2.6"/>
    </reaction>
</comment>
<dbReference type="InterPro" id="IPR012338">
    <property type="entry name" value="Beta-lactam/transpept-like"/>
</dbReference>
<evidence type="ECO:0000256" key="5">
    <source>
        <dbReference type="ARBA" id="ARBA00022801"/>
    </source>
</evidence>
<dbReference type="EC" id="3.5.2.6" evidence="3 8"/>
<accession>A0A1C3WTK1</accession>
<evidence type="ECO:0000256" key="1">
    <source>
        <dbReference type="ARBA" id="ARBA00001526"/>
    </source>
</evidence>